<evidence type="ECO:0000256" key="6">
    <source>
        <dbReference type="ARBA" id="ARBA00039101"/>
    </source>
</evidence>
<evidence type="ECO:0000313" key="10">
    <source>
        <dbReference type="EMBL" id="MCY1141660.1"/>
    </source>
</evidence>
<dbReference type="PROSITE" id="PS00677">
    <property type="entry name" value="DAO"/>
    <property type="match status" value="1"/>
</dbReference>
<dbReference type="InterPro" id="IPR006181">
    <property type="entry name" value="D-amino_acid_oxidase_CS"/>
</dbReference>
<dbReference type="Pfam" id="PF01266">
    <property type="entry name" value="DAO"/>
    <property type="match status" value="1"/>
</dbReference>
<dbReference type="InterPro" id="IPR023209">
    <property type="entry name" value="DAO"/>
</dbReference>
<proteinExistence type="inferred from homology"/>
<dbReference type="EMBL" id="JAPNTZ010000009">
    <property type="protein sequence ID" value="MCY1141660.1"/>
    <property type="molecule type" value="Genomic_DNA"/>
</dbReference>
<name>A0ABT4B7T6_9ACTN</name>
<evidence type="ECO:0000256" key="1">
    <source>
        <dbReference type="ARBA" id="ARBA00001974"/>
    </source>
</evidence>
<dbReference type="PANTHER" id="PTHR11530:SF11">
    <property type="entry name" value="D-ASPARTATE OXIDASE"/>
    <property type="match status" value="1"/>
</dbReference>
<keyword evidence="3" id="KW-0285">Flavoprotein</keyword>
<dbReference type="Proteomes" id="UP001151002">
    <property type="component" value="Unassembled WGS sequence"/>
</dbReference>
<dbReference type="EC" id="1.4.3.3" evidence="6"/>
<feature type="domain" description="FAD dependent oxidoreductase" evidence="9">
    <location>
        <begin position="7"/>
        <end position="315"/>
    </location>
</feature>
<reference evidence="10" key="1">
    <citation type="submission" date="2022-11" db="EMBL/GenBank/DDBJ databases">
        <authorList>
            <person name="Somphong A."/>
            <person name="Phongsopitanun W."/>
        </authorList>
    </citation>
    <scope>NUCLEOTIDE SEQUENCE</scope>
    <source>
        <strain evidence="10">Pm04-4</strain>
    </source>
</reference>
<organism evidence="10 11">
    <name type="scientific">Paractinoplanes pyxinae</name>
    <dbReference type="NCBI Taxonomy" id="2997416"/>
    <lineage>
        <taxon>Bacteria</taxon>
        <taxon>Bacillati</taxon>
        <taxon>Actinomycetota</taxon>
        <taxon>Actinomycetes</taxon>
        <taxon>Micromonosporales</taxon>
        <taxon>Micromonosporaceae</taxon>
        <taxon>Paractinoplanes</taxon>
    </lineage>
</organism>
<keyword evidence="5" id="KW-0560">Oxidoreductase</keyword>
<sequence>MRRRSRDAIVVGGGVSGLTTAVCLAEAGYAVRVWAAEQAADTTSYAAGAIYSPYLLDDDRAPEWAERTFDELRMLASDEDAGVSMVFGQEVSRAPAQPPSWATRVPDFRQCEREELPVGFTSGWSYTVPLVDMPVYLRYLQKVLVEKHGGTVERRRVSTLDEVAAEAPVVVNCTGLGARELVPDPALRPIRGELVVVSNPGINRFVAEHSQIDSELTYLLPHRDVVVLGGTADERRWDLAPDDKVAAGIIARCARIEPSLRGARVLDHRVGIRPARDRVRAERTSLNGDGTVLHNYGHGGAGVSVSWGCARHVVSLL</sequence>
<protein>
    <recommendedName>
        <fullName evidence="7">D-amino-acid oxidase</fullName>
        <ecNumber evidence="6">1.4.3.3</ecNumber>
    </recommendedName>
</protein>
<evidence type="ECO:0000256" key="4">
    <source>
        <dbReference type="ARBA" id="ARBA00022827"/>
    </source>
</evidence>
<keyword evidence="4" id="KW-0274">FAD</keyword>
<evidence type="ECO:0000256" key="7">
    <source>
        <dbReference type="ARBA" id="ARBA00039751"/>
    </source>
</evidence>
<comment type="catalytic activity">
    <reaction evidence="8">
        <text>a D-alpha-amino acid + O2 + H2O = a 2-oxocarboxylate + H2O2 + NH4(+)</text>
        <dbReference type="Rhea" id="RHEA:21816"/>
        <dbReference type="ChEBI" id="CHEBI:15377"/>
        <dbReference type="ChEBI" id="CHEBI:15379"/>
        <dbReference type="ChEBI" id="CHEBI:16240"/>
        <dbReference type="ChEBI" id="CHEBI:28938"/>
        <dbReference type="ChEBI" id="CHEBI:35179"/>
        <dbReference type="ChEBI" id="CHEBI:59871"/>
        <dbReference type="EC" id="1.4.3.3"/>
    </reaction>
    <physiologicalReaction direction="left-to-right" evidence="8">
        <dbReference type="Rhea" id="RHEA:21817"/>
    </physiologicalReaction>
</comment>
<evidence type="ECO:0000313" key="11">
    <source>
        <dbReference type="Proteomes" id="UP001151002"/>
    </source>
</evidence>
<evidence type="ECO:0000256" key="8">
    <source>
        <dbReference type="ARBA" id="ARBA00049547"/>
    </source>
</evidence>
<evidence type="ECO:0000256" key="3">
    <source>
        <dbReference type="ARBA" id="ARBA00022630"/>
    </source>
</evidence>
<dbReference type="PIRSF" id="PIRSF000189">
    <property type="entry name" value="D-aa_oxidase"/>
    <property type="match status" value="1"/>
</dbReference>
<dbReference type="RefSeq" id="WP_267566051.1">
    <property type="nucleotide sequence ID" value="NZ_JAPNTZ010000009.1"/>
</dbReference>
<keyword evidence="11" id="KW-1185">Reference proteome</keyword>
<comment type="cofactor">
    <cofactor evidence="1">
        <name>FAD</name>
        <dbReference type="ChEBI" id="CHEBI:57692"/>
    </cofactor>
</comment>
<dbReference type="Gene3D" id="3.40.50.720">
    <property type="entry name" value="NAD(P)-binding Rossmann-like Domain"/>
    <property type="match status" value="1"/>
</dbReference>
<comment type="similarity">
    <text evidence="2">Belongs to the DAMOX/DASOX family.</text>
</comment>
<dbReference type="Gene3D" id="3.30.9.10">
    <property type="entry name" value="D-Amino Acid Oxidase, subunit A, domain 2"/>
    <property type="match status" value="1"/>
</dbReference>
<comment type="caution">
    <text evidence="10">The sequence shown here is derived from an EMBL/GenBank/DDBJ whole genome shotgun (WGS) entry which is preliminary data.</text>
</comment>
<evidence type="ECO:0000256" key="5">
    <source>
        <dbReference type="ARBA" id="ARBA00023002"/>
    </source>
</evidence>
<evidence type="ECO:0000256" key="2">
    <source>
        <dbReference type="ARBA" id="ARBA00006730"/>
    </source>
</evidence>
<dbReference type="PANTHER" id="PTHR11530">
    <property type="entry name" value="D-AMINO ACID OXIDASE"/>
    <property type="match status" value="1"/>
</dbReference>
<accession>A0ABT4B7T6</accession>
<dbReference type="InterPro" id="IPR006076">
    <property type="entry name" value="FAD-dep_OxRdtase"/>
</dbReference>
<evidence type="ECO:0000259" key="9">
    <source>
        <dbReference type="Pfam" id="PF01266"/>
    </source>
</evidence>
<dbReference type="SUPFAM" id="SSF51971">
    <property type="entry name" value="Nucleotide-binding domain"/>
    <property type="match status" value="1"/>
</dbReference>
<dbReference type="SUPFAM" id="SSF54373">
    <property type="entry name" value="FAD-linked reductases, C-terminal domain"/>
    <property type="match status" value="1"/>
</dbReference>
<gene>
    <name evidence="10" type="ORF">OWR29_26995</name>
</gene>